<dbReference type="PROSITE" id="PS00609">
    <property type="entry name" value="GLYCOSYL_HYDROL_F32"/>
    <property type="match status" value="1"/>
</dbReference>
<dbReference type="InterPro" id="IPR006232">
    <property type="entry name" value="Suc6P_hydrolase"/>
</dbReference>
<protein>
    <recommendedName>
        <fullName evidence="4 8">Sucrose-6-phosphate hydrolase</fullName>
        <ecNumber evidence="3 8">3.2.1.26</ecNumber>
    </recommendedName>
    <alternativeName>
        <fullName evidence="7 9">Invertase</fullName>
    </alternativeName>
</protein>
<evidence type="ECO:0000256" key="8">
    <source>
        <dbReference type="RuleBase" id="RU362110"/>
    </source>
</evidence>
<dbReference type="InterPro" id="IPR013320">
    <property type="entry name" value="ConA-like_dom_sf"/>
</dbReference>
<dbReference type="Proteomes" id="UP000254400">
    <property type="component" value="Unassembled WGS sequence"/>
</dbReference>
<dbReference type="Pfam" id="PF08244">
    <property type="entry name" value="Glyco_hydro_32C"/>
    <property type="match status" value="1"/>
</dbReference>
<dbReference type="GO" id="GO:0005985">
    <property type="term" value="P:sucrose metabolic process"/>
    <property type="evidence" value="ECO:0007669"/>
    <property type="project" value="UniProtKB-UniPathway"/>
</dbReference>
<accession>A0A378XVF7</accession>
<dbReference type="InterPro" id="IPR013148">
    <property type="entry name" value="Glyco_hydro_32_N"/>
</dbReference>
<dbReference type="InterPro" id="IPR013189">
    <property type="entry name" value="Glyco_hydro_32_C"/>
</dbReference>
<dbReference type="Pfam" id="PF00251">
    <property type="entry name" value="Glyco_hydro_32N"/>
    <property type="match status" value="1"/>
</dbReference>
<dbReference type="UniPathway" id="UPA00238"/>
<feature type="domain" description="Glycosyl hydrolase family 32 C-terminal" evidence="11">
    <location>
        <begin position="342"/>
        <end position="432"/>
    </location>
</feature>
<feature type="domain" description="Glycosyl hydrolase family 32 N-terminal" evidence="10">
    <location>
        <begin position="12"/>
        <end position="315"/>
    </location>
</feature>
<keyword evidence="6 8" id="KW-0326">Glycosidase</keyword>
<organism evidence="12 13">
    <name type="scientific">Paenibacillus polymyxa</name>
    <name type="common">Bacillus polymyxa</name>
    <dbReference type="NCBI Taxonomy" id="1406"/>
    <lineage>
        <taxon>Bacteria</taxon>
        <taxon>Bacillati</taxon>
        <taxon>Bacillota</taxon>
        <taxon>Bacilli</taxon>
        <taxon>Bacillales</taxon>
        <taxon>Paenibacillaceae</taxon>
        <taxon>Paenibacillus</taxon>
    </lineage>
</organism>
<dbReference type="InterPro" id="IPR023296">
    <property type="entry name" value="Glyco_hydro_beta-prop_sf"/>
</dbReference>
<evidence type="ECO:0000256" key="9">
    <source>
        <dbReference type="RuleBase" id="RU365015"/>
    </source>
</evidence>
<dbReference type="InterPro" id="IPR051214">
    <property type="entry name" value="GH32_Enzymes"/>
</dbReference>
<comment type="subcellular location">
    <subcellularLocation>
        <location evidence="9">Cytoplasm</location>
    </subcellularLocation>
</comment>
<dbReference type="PANTHER" id="PTHR43101:SF1">
    <property type="entry name" value="BETA-FRUCTOSIDASE"/>
    <property type="match status" value="1"/>
</dbReference>
<keyword evidence="9" id="KW-0963">Cytoplasm</keyword>
<proteinExistence type="inferred from homology"/>
<dbReference type="RefSeq" id="WP_019686357.1">
    <property type="nucleotide sequence ID" value="NZ_CP036496.1"/>
</dbReference>
<dbReference type="EC" id="3.2.1.26" evidence="3 8"/>
<sequence length="463" mass="54022">MNKSDAYHLKYHITPPYGLLNDPNGLAFFNQQYHVFYQWNPKGTEHRNKCWGHVVSSDLVHWQRKGIALEPSEWYDKDGIYSGGAIVHDEKLYLFYTGNVIREDGVRESYQCVAISEDGEHFEKMGPLFEHPQGYTRHVRDPKVWRDRNGNWWLIVGAQREDLTGDTLIYKSINLSDWECQGSFLDHDHEFGYMWECPDLLQFAENDIFVFSPQGLPEAGEYYRNPNQSGYVVGKLTSTGKFNGNLAHFKELDRGFDFYAPQSFKVNDRTIMFGWMSAMNEEAERAVPTIQEGWIHALTLPREIVLSNGVLYQKPLPELQLLRMDGVHSKENIHKNRVWLLPSLQVECNVHFSKLTENFKMIVRNAVEIDYDLEENSLTIWRTNWLTNQREYRKATLANQLVDMQIFIESSSLEIYVNEGEEVFSLRYFLEDTEQRSVMLDAGDNEGEIEIYQLQECGAIINH</sequence>
<dbReference type="AlphaFoldDB" id="A0A378XVF7"/>
<dbReference type="PANTHER" id="PTHR43101">
    <property type="entry name" value="BETA-FRUCTOSIDASE"/>
    <property type="match status" value="1"/>
</dbReference>
<gene>
    <name evidence="12" type="primary">sacA_1</name>
    <name evidence="12" type="ORF">NCTC10343_01124</name>
</gene>
<evidence type="ECO:0000259" key="11">
    <source>
        <dbReference type="Pfam" id="PF08244"/>
    </source>
</evidence>
<dbReference type="InterPro" id="IPR018053">
    <property type="entry name" value="Glyco_hydro_32_AS"/>
</dbReference>
<keyword evidence="9" id="KW-0119">Carbohydrate metabolism</keyword>
<comment type="catalytic activity">
    <reaction evidence="8">
        <text>Hydrolysis of terminal non-reducing beta-D-fructofuranoside residues in beta-D-fructofuranosides.</text>
        <dbReference type="EC" id="3.2.1.26"/>
    </reaction>
</comment>
<dbReference type="GO" id="GO:0005737">
    <property type="term" value="C:cytoplasm"/>
    <property type="evidence" value="ECO:0007669"/>
    <property type="project" value="UniProtKB-SubCell"/>
</dbReference>
<comment type="function">
    <text evidence="9">Enables the bacterium to metabolize sucrose as a sole carbon source.</text>
</comment>
<dbReference type="Gene3D" id="2.60.120.560">
    <property type="entry name" value="Exo-inulinase, domain 1"/>
    <property type="match status" value="1"/>
</dbReference>
<keyword evidence="5 8" id="KW-0378">Hydrolase</keyword>
<dbReference type="SMART" id="SM00640">
    <property type="entry name" value="Glyco_32"/>
    <property type="match status" value="1"/>
</dbReference>
<evidence type="ECO:0000256" key="3">
    <source>
        <dbReference type="ARBA" id="ARBA00012758"/>
    </source>
</evidence>
<dbReference type="GeneID" id="93349924"/>
<evidence type="ECO:0000256" key="7">
    <source>
        <dbReference type="ARBA" id="ARBA00033367"/>
    </source>
</evidence>
<dbReference type="GO" id="GO:0004564">
    <property type="term" value="F:beta-fructofuranosidase activity"/>
    <property type="evidence" value="ECO:0007669"/>
    <property type="project" value="UniProtKB-EC"/>
</dbReference>
<comment type="similarity">
    <text evidence="2 8">Belongs to the glycosyl hydrolase 32 family.</text>
</comment>
<evidence type="ECO:0000259" key="10">
    <source>
        <dbReference type="Pfam" id="PF00251"/>
    </source>
</evidence>
<dbReference type="EMBL" id="UGSC01000001">
    <property type="protein sequence ID" value="SUA66954.1"/>
    <property type="molecule type" value="Genomic_DNA"/>
</dbReference>
<dbReference type="SUPFAM" id="SSF75005">
    <property type="entry name" value="Arabinanase/levansucrase/invertase"/>
    <property type="match status" value="1"/>
</dbReference>
<evidence type="ECO:0000256" key="1">
    <source>
        <dbReference type="ARBA" id="ARBA00004914"/>
    </source>
</evidence>
<dbReference type="Gene3D" id="2.115.10.20">
    <property type="entry name" value="Glycosyl hydrolase domain, family 43"/>
    <property type="match status" value="1"/>
</dbReference>
<name>A0A378XVF7_PAEPO</name>
<evidence type="ECO:0000256" key="2">
    <source>
        <dbReference type="ARBA" id="ARBA00009902"/>
    </source>
</evidence>
<comment type="pathway">
    <text evidence="1 9">Glycan biosynthesis; sucrose metabolism.</text>
</comment>
<dbReference type="NCBIfam" id="TIGR01322">
    <property type="entry name" value="scrB_fam"/>
    <property type="match status" value="1"/>
</dbReference>
<evidence type="ECO:0000256" key="4">
    <source>
        <dbReference type="ARBA" id="ARBA00019623"/>
    </source>
</evidence>
<evidence type="ECO:0000256" key="5">
    <source>
        <dbReference type="ARBA" id="ARBA00022801"/>
    </source>
</evidence>
<evidence type="ECO:0000313" key="13">
    <source>
        <dbReference type="Proteomes" id="UP000254400"/>
    </source>
</evidence>
<reference evidence="12 13" key="1">
    <citation type="submission" date="2018-06" db="EMBL/GenBank/DDBJ databases">
        <authorList>
            <consortium name="Pathogen Informatics"/>
            <person name="Doyle S."/>
        </authorList>
    </citation>
    <scope>NUCLEOTIDE SEQUENCE [LARGE SCALE GENOMIC DNA]</scope>
    <source>
        <strain evidence="12 13">NCTC10343</strain>
    </source>
</reference>
<dbReference type="CDD" id="cd18623">
    <property type="entry name" value="GH32_ScrB-like"/>
    <property type="match status" value="1"/>
</dbReference>
<dbReference type="InterPro" id="IPR001362">
    <property type="entry name" value="Glyco_hydro_32"/>
</dbReference>
<evidence type="ECO:0000313" key="12">
    <source>
        <dbReference type="EMBL" id="SUA66954.1"/>
    </source>
</evidence>
<dbReference type="SUPFAM" id="SSF49899">
    <property type="entry name" value="Concanavalin A-like lectins/glucanases"/>
    <property type="match status" value="1"/>
</dbReference>
<evidence type="ECO:0000256" key="6">
    <source>
        <dbReference type="ARBA" id="ARBA00023295"/>
    </source>
</evidence>